<accession>A0AAD9WI61</accession>
<gene>
    <name evidence="2" type="ORF">EUGRSUZ_L03713</name>
</gene>
<name>A0AAD9WI61_EUCGR</name>
<sequence>MWNSKLLLGTNSCARMRSDPVVKYPNQRPGMLVMNSASLSQPQSGTHALPVRSPTFSRFTATTSSSQSRFASEKPRLGTSKKSFAIDGARHA</sequence>
<proteinExistence type="predicted"/>
<dbReference type="AlphaFoldDB" id="A0AAD9WI61"/>
<feature type="compositionally biased region" description="Low complexity" evidence="1">
    <location>
        <begin position="60"/>
        <end position="70"/>
    </location>
</feature>
<comment type="caution">
    <text evidence="2">The sequence shown here is derived from an EMBL/GenBank/DDBJ whole genome shotgun (WGS) entry which is preliminary data.</text>
</comment>
<evidence type="ECO:0000256" key="1">
    <source>
        <dbReference type="SAM" id="MobiDB-lite"/>
    </source>
</evidence>
<reference evidence="2 3" key="1">
    <citation type="journal article" date="2014" name="Nature">
        <title>The genome of Eucalyptus grandis.</title>
        <authorList>
            <person name="Myburg A.A."/>
            <person name="Grattapaglia D."/>
            <person name="Tuskan G.A."/>
            <person name="Hellsten U."/>
            <person name="Hayes R.D."/>
            <person name="Grimwood J."/>
            <person name="Jenkins J."/>
            <person name="Lindquist E."/>
            <person name="Tice H."/>
            <person name="Bauer D."/>
            <person name="Goodstein D.M."/>
            <person name="Dubchak I."/>
            <person name="Poliakov A."/>
            <person name="Mizrachi E."/>
            <person name="Kullan A.R."/>
            <person name="Hussey S.G."/>
            <person name="Pinard D."/>
            <person name="van der Merwe K."/>
            <person name="Singh P."/>
            <person name="van Jaarsveld I."/>
            <person name="Silva-Junior O.B."/>
            <person name="Togawa R.C."/>
            <person name="Pappas M.R."/>
            <person name="Faria D.A."/>
            <person name="Sansaloni C.P."/>
            <person name="Petroli C.D."/>
            <person name="Yang X."/>
            <person name="Ranjan P."/>
            <person name="Tschaplinski T.J."/>
            <person name="Ye C.Y."/>
            <person name="Li T."/>
            <person name="Sterck L."/>
            <person name="Vanneste K."/>
            <person name="Murat F."/>
            <person name="Soler M."/>
            <person name="Clemente H.S."/>
            <person name="Saidi N."/>
            <person name="Cassan-Wang H."/>
            <person name="Dunand C."/>
            <person name="Hefer C.A."/>
            <person name="Bornberg-Bauer E."/>
            <person name="Kersting A.R."/>
            <person name="Vining K."/>
            <person name="Amarasinghe V."/>
            <person name="Ranik M."/>
            <person name="Naithani S."/>
            <person name="Elser J."/>
            <person name="Boyd A.E."/>
            <person name="Liston A."/>
            <person name="Spatafora J.W."/>
            <person name="Dharmwardhana P."/>
            <person name="Raja R."/>
            <person name="Sullivan C."/>
            <person name="Romanel E."/>
            <person name="Alves-Ferreira M."/>
            <person name="Kulheim C."/>
            <person name="Foley W."/>
            <person name="Carocha V."/>
            <person name="Paiva J."/>
            <person name="Kudrna D."/>
            <person name="Brommonschenkel S.H."/>
            <person name="Pasquali G."/>
            <person name="Byrne M."/>
            <person name="Rigault P."/>
            <person name="Tibbits J."/>
            <person name="Spokevicius A."/>
            <person name="Jones R.C."/>
            <person name="Steane D.A."/>
            <person name="Vaillancourt R.E."/>
            <person name="Potts B.M."/>
            <person name="Joubert F."/>
            <person name="Barry K."/>
            <person name="Pappas G.J."/>
            <person name="Strauss S.H."/>
            <person name="Jaiswal P."/>
            <person name="Grima-Pettenati J."/>
            <person name="Salse J."/>
            <person name="Van de Peer Y."/>
            <person name="Rokhsar D.S."/>
            <person name="Schmutz J."/>
        </authorList>
    </citation>
    <scope>NUCLEOTIDE SEQUENCE [LARGE SCALE GENOMIC DNA]</scope>
    <source>
        <strain evidence="3">cv. BRASUZ1</strain>
        <tissue evidence="2">Leaf extractions</tissue>
    </source>
</reference>
<evidence type="ECO:0000313" key="2">
    <source>
        <dbReference type="EMBL" id="KAK2630918.1"/>
    </source>
</evidence>
<protein>
    <submittedName>
        <fullName evidence="2">Uncharacterized protein</fullName>
    </submittedName>
</protein>
<dbReference type="Proteomes" id="UP000030711">
    <property type="component" value="Unassembled WGS sequence"/>
</dbReference>
<dbReference type="EMBL" id="MU852617">
    <property type="protein sequence ID" value="KAK2630918.1"/>
    <property type="molecule type" value="Genomic_DNA"/>
</dbReference>
<keyword evidence="3" id="KW-1185">Reference proteome</keyword>
<feature type="region of interest" description="Disordered" evidence="1">
    <location>
        <begin position="60"/>
        <end position="92"/>
    </location>
</feature>
<evidence type="ECO:0000313" key="3">
    <source>
        <dbReference type="Proteomes" id="UP000030711"/>
    </source>
</evidence>
<organism evidence="2 3">
    <name type="scientific">Eucalyptus grandis</name>
    <name type="common">Flooded gum</name>
    <dbReference type="NCBI Taxonomy" id="71139"/>
    <lineage>
        <taxon>Eukaryota</taxon>
        <taxon>Viridiplantae</taxon>
        <taxon>Streptophyta</taxon>
        <taxon>Embryophyta</taxon>
        <taxon>Tracheophyta</taxon>
        <taxon>Spermatophyta</taxon>
        <taxon>Magnoliopsida</taxon>
        <taxon>eudicotyledons</taxon>
        <taxon>Gunneridae</taxon>
        <taxon>Pentapetalae</taxon>
        <taxon>rosids</taxon>
        <taxon>malvids</taxon>
        <taxon>Myrtales</taxon>
        <taxon>Myrtaceae</taxon>
        <taxon>Myrtoideae</taxon>
        <taxon>Eucalypteae</taxon>
        <taxon>Eucalyptus</taxon>
    </lineage>
</organism>